<organism evidence="7 8">
    <name type="scientific">Branchiostoma belcheri</name>
    <name type="common">Amphioxus</name>
    <dbReference type="NCBI Taxonomy" id="7741"/>
    <lineage>
        <taxon>Eukaryota</taxon>
        <taxon>Metazoa</taxon>
        <taxon>Chordata</taxon>
        <taxon>Cephalochordata</taxon>
        <taxon>Leptocardii</taxon>
        <taxon>Amphioxiformes</taxon>
        <taxon>Branchiostomatidae</taxon>
        <taxon>Branchiostoma</taxon>
    </lineage>
</organism>
<dbReference type="InterPro" id="IPR032675">
    <property type="entry name" value="LRR_dom_sf"/>
</dbReference>
<dbReference type="SMART" id="SM00013">
    <property type="entry name" value="LRRNT"/>
    <property type="match status" value="1"/>
</dbReference>
<gene>
    <name evidence="8" type="primary">LOC109465610</name>
</gene>
<protein>
    <submittedName>
        <fullName evidence="8">Slit homolog 1 protein-like</fullName>
    </submittedName>
</protein>
<dbReference type="GO" id="GO:0005886">
    <property type="term" value="C:plasma membrane"/>
    <property type="evidence" value="ECO:0007669"/>
    <property type="project" value="TreeGrafter"/>
</dbReference>
<dbReference type="InterPro" id="IPR000488">
    <property type="entry name" value="Death_dom"/>
</dbReference>
<evidence type="ECO:0000256" key="4">
    <source>
        <dbReference type="SAM" id="Phobius"/>
    </source>
</evidence>
<feature type="transmembrane region" description="Helical" evidence="4">
    <location>
        <begin position="202"/>
        <end position="224"/>
    </location>
</feature>
<feature type="chain" id="PRO_5028235387" evidence="5">
    <location>
        <begin position="24"/>
        <end position="337"/>
    </location>
</feature>
<dbReference type="Proteomes" id="UP000515135">
    <property type="component" value="Unplaced"/>
</dbReference>
<dbReference type="PANTHER" id="PTHR24369:SF210">
    <property type="entry name" value="CHAOPTIN-RELATED"/>
    <property type="match status" value="1"/>
</dbReference>
<dbReference type="PANTHER" id="PTHR24369">
    <property type="entry name" value="ANTIGEN BSP, PUTATIVE-RELATED"/>
    <property type="match status" value="1"/>
</dbReference>
<reference evidence="8" key="1">
    <citation type="submission" date="2025-08" db="UniProtKB">
        <authorList>
            <consortium name="RefSeq"/>
        </authorList>
    </citation>
    <scope>IDENTIFICATION</scope>
    <source>
        <tissue evidence="8">Gonad</tissue>
    </source>
</reference>
<proteinExistence type="predicted"/>
<keyword evidence="3" id="KW-0677">Repeat</keyword>
<evidence type="ECO:0000259" key="6">
    <source>
        <dbReference type="PROSITE" id="PS50017"/>
    </source>
</evidence>
<dbReference type="GeneID" id="109465610"/>
<dbReference type="SUPFAM" id="SSF52058">
    <property type="entry name" value="L domain-like"/>
    <property type="match status" value="1"/>
</dbReference>
<keyword evidence="1" id="KW-0433">Leucine-rich repeat</keyword>
<keyword evidence="4" id="KW-1133">Transmembrane helix</keyword>
<evidence type="ECO:0000256" key="1">
    <source>
        <dbReference type="ARBA" id="ARBA00022614"/>
    </source>
</evidence>
<dbReference type="Pfam" id="PF00531">
    <property type="entry name" value="Death"/>
    <property type="match status" value="1"/>
</dbReference>
<evidence type="ECO:0000256" key="5">
    <source>
        <dbReference type="SAM" id="SignalP"/>
    </source>
</evidence>
<dbReference type="SUPFAM" id="SSF47986">
    <property type="entry name" value="DEATH domain"/>
    <property type="match status" value="1"/>
</dbReference>
<keyword evidence="2 5" id="KW-0732">Signal</keyword>
<dbReference type="AlphaFoldDB" id="A0A6P4Y208"/>
<dbReference type="RefSeq" id="XP_019618518.1">
    <property type="nucleotide sequence ID" value="XM_019762959.1"/>
</dbReference>
<keyword evidence="4" id="KW-0472">Membrane</keyword>
<accession>A0A6P4Y208</accession>
<dbReference type="OrthoDB" id="10031931at2759"/>
<dbReference type="Gene3D" id="1.10.533.10">
    <property type="entry name" value="Death Domain, Fas"/>
    <property type="match status" value="1"/>
</dbReference>
<feature type="domain" description="Death" evidence="6">
    <location>
        <begin position="247"/>
        <end position="319"/>
    </location>
</feature>
<dbReference type="KEGG" id="bbel:109465610"/>
<keyword evidence="4" id="KW-0812">Transmembrane</keyword>
<dbReference type="InterPro" id="IPR011029">
    <property type="entry name" value="DEATH-like_dom_sf"/>
</dbReference>
<sequence length="337" mass="38127">MSRWSKYWLLVFVASSVSLCVSSCPVGCTCTEYLNVDCSGNGSTSVPNKLPLNTTYLTLTGYRLPVLDLRVLGGLKKLRGLKLPSNEITLIEGTLEVFPSLYELNLSKNKLTSVTPRTFGDAAKRLGYVDLSQNPFDCDCGGLPLNSLCDCSVHLFNCTCNILWLKEQVKQKPSAWVGVRCQDKDIQTVDIQDYWCRYKWRYLLPIILACVVIAIPSIVCVYKLRYKLCYKCKKRNRYALLGTDMVTERQLNELAVKLGMEWESLATHLGFTRAELEAFIRDNDRNMRGQIRAMLIAWKYKNGEQATVATLVEQLKSFDPPLDPDIYVFPEVSSPSP</sequence>
<name>A0A6P4Y208_BRABE</name>
<keyword evidence="7" id="KW-1185">Reference proteome</keyword>
<dbReference type="InterPro" id="IPR000372">
    <property type="entry name" value="LRRNT"/>
</dbReference>
<evidence type="ECO:0000256" key="3">
    <source>
        <dbReference type="ARBA" id="ARBA00022737"/>
    </source>
</evidence>
<feature type="signal peptide" evidence="5">
    <location>
        <begin position="1"/>
        <end position="23"/>
    </location>
</feature>
<dbReference type="InterPro" id="IPR050541">
    <property type="entry name" value="LRR_TM_domain-containing"/>
</dbReference>
<evidence type="ECO:0000256" key="2">
    <source>
        <dbReference type="ARBA" id="ARBA00022729"/>
    </source>
</evidence>
<dbReference type="Gene3D" id="3.80.10.10">
    <property type="entry name" value="Ribonuclease Inhibitor"/>
    <property type="match status" value="1"/>
</dbReference>
<evidence type="ECO:0000313" key="8">
    <source>
        <dbReference type="RefSeq" id="XP_019618518.1"/>
    </source>
</evidence>
<dbReference type="GO" id="GO:0007165">
    <property type="term" value="P:signal transduction"/>
    <property type="evidence" value="ECO:0007669"/>
    <property type="project" value="InterPro"/>
</dbReference>
<evidence type="ECO:0000313" key="7">
    <source>
        <dbReference type="Proteomes" id="UP000515135"/>
    </source>
</evidence>
<dbReference type="PROSITE" id="PS50017">
    <property type="entry name" value="DEATH_DOMAIN"/>
    <property type="match status" value="1"/>
</dbReference>